<evidence type="ECO:0000313" key="1">
    <source>
        <dbReference type="EMBL" id="GAA4445125.1"/>
    </source>
</evidence>
<organism evidence="1 2">
    <name type="scientific">Pontibacter saemangeumensis</name>
    <dbReference type="NCBI Taxonomy" id="1084525"/>
    <lineage>
        <taxon>Bacteria</taxon>
        <taxon>Pseudomonadati</taxon>
        <taxon>Bacteroidota</taxon>
        <taxon>Cytophagia</taxon>
        <taxon>Cytophagales</taxon>
        <taxon>Hymenobacteraceae</taxon>
        <taxon>Pontibacter</taxon>
    </lineage>
</organism>
<comment type="caution">
    <text evidence="1">The sequence shown here is derived from an EMBL/GenBank/DDBJ whole genome shotgun (WGS) entry which is preliminary data.</text>
</comment>
<name>A0ABP8M900_9BACT</name>
<gene>
    <name evidence="1" type="ORF">GCM10023188_47900</name>
</gene>
<reference evidence="2" key="1">
    <citation type="journal article" date="2019" name="Int. J. Syst. Evol. Microbiol.">
        <title>The Global Catalogue of Microorganisms (GCM) 10K type strain sequencing project: providing services to taxonomists for standard genome sequencing and annotation.</title>
        <authorList>
            <consortium name="The Broad Institute Genomics Platform"/>
            <consortium name="The Broad Institute Genome Sequencing Center for Infectious Disease"/>
            <person name="Wu L."/>
            <person name="Ma J."/>
        </authorList>
    </citation>
    <scope>NUCLEOTIDE SEQUENCE [LARGE SCALE GENOMIC DNA]</scope>
    <source>
        <strain evidence="2">JCM 17926</strain>
    </source>
</reference>
<protein>
    <submittedName>
        <fullName evidence="1">Uncharacterized protein</fullName>
    </submittedName>
</protein>
<dbReference type="Proteomes" id="UP001500552">
    <property type="component" value="Unassembled WGS sequence"/>
</dbReference>
<proteinExistence type="predicted"/>
<accession>A0ABP8M900</accession>
<dbReference type="EMBL" id="BAABHC010000042">
    <property type="protein sequence ID" value="GAA4445125.1"/>
    <property type="molecule type" value="Genomic_DNA"/>
</dbReference>
<sequence>MSGEVTLQVKLTSRFSLRTNFNYPFEDEPVVPNTRFVYAVSNGVQVQFCGRSIIYFRFKQRTQTIFT</sequence>
<evidence type="ECO:0000313" key="2">
    <source>
        <dbReference type="Proteomes" id="UP001500552"/>
    </source>
</evidence>
<keyword evidence="2" id="KW-1185">Reference proteome</keyword>